<dbReference type="InterPro" id="IPR013986">
    <property type="entry name" value="DExx_box_DNA_helicase_dom_sf"/>
</dbReference>
<evidence type="ECO:0000256" key="7">
    <source>
        <dbReference type="ARBA" id="ARBA00023235"/>
    </source>
</evidence>
<name>A0A1F5AZB0_9BACT</name>
<dbReference type="InterPro" id="IPR027417">
    <property type="entry name" value="P-loop_NTPase"/>
</dbReference>
<keyword evidence="7" id="KW-0413">Isomerase</keyword>
<proteinExistence type="inferred from homology"/>
<evidence type="ECO:0000256" key="3">
    <source>
        <dbReference type="ARBA" id="ARBA00022801"/>
    </source>
</evidence>
<comment type="catalytic activity">
    <reaction evidence="8">
        <text>Couples ATP hydrolysis with the unwinding of duplex DNA by translocating in the 3'-5' direction.</text>
        <dbReference type="EC" id="5.6.2.4"/>
    </reaction>
</comment>
<dbReference type="GO" id="GO:0005829">
    <property type="term" value="C:cytosol"/>
    <property type="evidence" value="ECO:0007669"/>
    <property type="project" value="TreeGrafter"/>
</dbReference>
<evidence type="ECO:0000256" key="4">
    <source>
        <dbReference type="ARBA" id="ARBA00022806"/>
    </source>
</evidence>
<dbReference type="GO" id="GO:0016887">
    <property type="term" value="F:ATP hydrolysis activity"/>
    <property type="evidence" value="ECO:0007669"/>
    <property type="project" value="RHEA"/>
</dbReference>
<dbReference type="Gene3D" id="1.10.10.160">
    <property type="match status" value="1"/>
</dbReference>
<evidence type="ECO:0000256" key="8">
    <source>
        <dbReference type="ARBA" id="ARBA00034617"/>
    </source>
</evidence>
<dbReference type="EMBL" id="MEYI01000036">
    <property type="protein sequence ID" value="OGD23544.1"/>
    <property type="molecule type" value="Genomic_DNA"/>
</dbReference>
<evidence type="ECO:0000256" key="10">
    <source>
        <dbReference type="ARBA" id="ARBA00048988"/>
    </source>
</evidence>
<dbReference type="Pfam" id="PF13361">
    <property type="entry name" value="UvrD_C"/>
    <property type="match status" value="1"/>
</dbReference>
<evidence type="ECO:0000313" key="15">
    <source>
        <dbReference type="Proteomes" id="UP000176639"/>
    </source>
</evidence>
<evidence type="ECO:0000256" key="11">
    <source>
        <dbReference type="PROSITE-ProRule" id="PRU00560"/>
    </source>
</evidence>
<comment type="catalytic activity">
    <reaction evidence="10">
        <text>ATP + H2O = ADP + phosphate + H(+)</text>
        <dbReference type="Rhea" id="RHEA:13065"/>
        <dbReference type="ChEBI" id="CHEBI:15377"/>
        <dbReference type="ChEBI" id="CHEBI:15378"/>
        <dbReference type="ChEBI" id="CHEBI:30616"/>
        <dbReference type="ChEBI" id="CHEBI:43474"/>
        <dbReference type="ChEBI" id="CHEBI:456216"/>
        <dbReference type="EC" id="5.6.2.4"/>
    </reaction>
</comment>
<keyword evidence="5 11" id="KW-0067">ATP-binding</keyword>
<evidence type="ECO:0000256" key="1">
    <source>
        <dbReference type="ARBA" id="ARBA00009922"/>
    </source>
</evidence>
<dbReference type="GO" id="GO:0033202">
    <property type="term" value="C:DNA helicase complex"/>
    <property type="evidence" value="ECO:0007669"/>
    <property type="project" value="TreeGrafter"/>
</dbReference>
<evidence type="ECO:0000259" key="12">
    <source>
        <dbReference type="PROSITE" id="PS51198"/>
    </source>
</evidence>
<dbReference type="Pfam" id="PF00580">
    <property type="entry name" value="UvrD-helicase"/>
    <property type="match status" value="1"/>
</dbReference>
<dbReference type="Gene3D" id="3.40.50.300">
    <property type="entry name" value="P-loop containing nucleotide triphosphate hydrolases"/>
    <property type="match status" value="2"/>
</dbReference>
<dbReference type="EC" id="5.6.2.4" evidence="9"/>
<dbReference type="GO" id="GO:0005524">
    <property type="term" value="F:ATP binding"/>
    <property type="evidence" value="ECO:0007669"/>
    <property type="project" value="UniProtKB-UniRule"/>
</dbReference>
<dbReference type="Gene3D" id="1.10.486.10">
    <property type="entry name" value="PCRA, domain 4"/>
    <property type="match status" value="1"/>
</dbReference>
<comment type="similarity">
    <text evidence="1">Belongs to the helicase family. UvrD subfamily.</text>
</comment>
<keyword evidence="2 11" id="KW-0547">Nucleotide-binding</keyword>
<dbReference type="PROSITE" id="PS51198">
    <property type="entry name" value="UVRD_HELICASE_ATP_BIND"/>
    <property type="match status" value="1"/>
</dbReference>
<dbReference type="FunFam" id="1.10.10.160:FF:000001">
    <property type="entry name" value="ATP-dependent DNA helicase"/>
    <property type="match status" value="1"/>
</dbReference>
<dbReference type="CDD" id="cd18807">
    <property type="entry name" value="SF1_C_UvrD"/>
    <property type="match status" value="1"/>
</dbReference>
<dbReference type="GO" id="GO:0003677">
    <property type="term" value="F:DNA binding"/>
    <property type="evidence" value="ECO:0007669"/>
    <property type="project" value="UniProtKB-KW"/>
</dbReference>
<dbReference type="CDD" id="cd17932">
    <property type="entry name" value="DEXQc_UvrD"/>
    <property type="match status" value="1"/>
</dbReference>
<evidence type="ECO:0000256" key="2">
    <source>
        <dbReference type="ARBA" id="ARBA00022741"/>
    </source>
</evidence>
<evidence type="ECO:0000259" key="13">
    <source>
        <dbReference type="PROSITE" id="PS51217"/>
    </source>
</evidence>
<dbReference type="GO" id="GO:0009314">
    <property type="term" value="P:response to radiation"/>
    <property type="evidence" value="ECO:0007669"/>
    <property type="project" value="UniProtKB-ARBA"/>
</dbReference>
<dbReference type="SUPFAM" id="SSF52540">
    <property type="entry name" value="P-loop containing nucleoside triphosphate hydrolases"/>
    <property type="match status" value="1"/>
</dbReference>
<keyword evidence="3 11" id="KW-0378">Hydrolase</keyword>
<organism evidence="14 15">
    <name type="scientific">Candidatus Azambacteria bacterium RBG_16_47_10</name>
    <dbReference type="NCBI Taxonomy" id="1797292"/>
    <lineage>
        <taxon>Bacteria</taxon>
        <taxon>Candidatus Azamiibacteriota</taxon>
    </lineage>
</organism>
<dbReference type="GO" id="GO:0043138">
    <property type="term" value="F:3'-5' DNA helicase activity"/>
    <property type="evidence" value="ECO:0007669"/>
    <property type="project" value="UniProtKB-EC"/>
</dbReference>
<evidence type="ECO:0000256" key="6">
    <source>
        <dbReference type="ARBA" id="ARBA00023125"/>
    </source>
</evidence>
<dbReference type="PANTHER" id="PTHR11070:SF2">
    <property type="entry name" value="ATP-DEPENDENT DNA HELICASE SRS2"/>
    <property type="match status" value="1"/>
</dbReference>
<sequence>MIDLLKNLNEKQCEAVTAIQGPVLVIAGAGSGKTMVLTHRIAHIIARGIATPDRILAVTFTNKAAGEMKERVHRLLRDSPLSSAALSIGTFHSICLVILRAHAKECGLEDGFVIFDTRDQESLIKEICEKMEINTEKFTPGSFLHTISTLKSRLVAPETFADESTEPFDRMAARVYLAYQDGLREHNAVDFDDMIMMCVQLLQKHDDILAQYQEKFRYILIDEYQDTNYAQYQFVTLLAKKYRNICAVGDLDQAIYGWRQADITNILNFEKEYPDAKVVVLEENYRSTQTILSAANTVISKNKMRKEKNLFTRNDAGEKISVVVTDNERKEAEFVARTIMELGRTRRAESFSDVAVLYRTNAQSRAIEETFLRYRIPYKVIGGLKFYERKEIKDVLAYLRVIANPRDTVSLKRIINLPPRGIGKVSLDRFFARGERTAHIEEFFTLIDALKEERATMPLSKFIKMILKRSGLEEYLAKDKKEGASRIENIHELISAASYHDEEKPEVALTTFLDNAALVARENEEGSGGAVHVLTMHAAKGLEFSSVFIIGMEDNIFPHSRSKQSPAEMEEERRLCYVAITRAKKNLWLSYARARTVYGQTQSNPPSRFLFDIPERLVSFSVYEGGPSVSRDDFESGIIDIEW</sequence>
<keyword evidence="4 11" id="KW-0347">Helicase</keyword>
<dbReference type="InterPro" id="IPR014017">
    <property type="entry name" value="DNA_helicase_UvrD-like_C"/>
</dbReference>
<evidence type="ECO:0000256" key="5">
    <source>
        <dbReference type="ARBA" id="ARBA00022840"/>
    </source>
</evidence>
<dbReference type="PANTHER" id="PTHR11070">
    <property type="entry name" value="UVRD / RECB / PCRA DNA HELICASE FAMILY MEMBER"/>
    <property type="match status" value="1"/>
</dbReference>
<feature type="domain" description="UvrD-like helicase C-terminal" evidence="13">
    <location>
        <begin position="289"/>
        <end position="541"/>
    </location>
</feature>
<reference evidence="14 15" key="1">
    <citation type="journal article" date="2016" name="Nat. Commun.">
        <title>Thousands of microbial genomes shed light on interconnected biogeochemical processes in an aquifer system.</title>
        <authorList>
            <person name="Anantharaman K."/>
            <person name="Brown C.T."/>
            <person name="Hug L.A."/>
            <person name="Sharon I."/>
            <person name="Castelle C.J."/>
            <person name="Probst A.J."/>
            <person name="Thomas B.C."/>
            <person name="Singh A."/>
            <person name="Wilkins M.J."/>
            <person name="Karaoz U."/>
            <person name="Brodie E.L."/>
            <person name="Williams K.H."/>
            <person name="Hubbard S.S."/>
            <person name="Banfield J.F."/>
        </authorList>
    </citation>
    <scope>NUCLEOTIDE SEQUENCE [LARGE SCALE GENOMIC DNA]</scope>
</reference>
<feature type="binding site" evidence="11">
    <location>
        <begin position="27"/>
        <end position="34"/>
    </location>
    <ligand>
        <name>ATP</name>
        <dbReference type="ChEBI" id="CHEBI:30616"/>
    </ligand>
</feature>
<dbReference type="InterPro" id="IPR014016">
    <property type="entry name" value="UvrD-like_ATP-bd"/>
</dbReference>
<dbReference type="InterPro" id="IPR000212">
    <property type="entry name" value="DNA_helicase_UvrD/REP"/>
</dbReference>
<feature type="domain" description="UvrD-like helicase ATP-binding" evidence="12">
    <location>
        <begin position="6"/>
        <end position="288"/>
    </location>
</feature>
<keyword evidence="6" id="KW-0238">DNA-binding</keyword>
<protein>
    <recommendedName>
        <fullName evidence="9">DNA 3'-5' helicase</fullName>
        <ecNumber evidence="9">5.6.2.4</ecNumber>
    </recommendedName>
</protein>
<evidence type="ECO:0000313" key="14">
    <source>
        <dbReference type="EMBL" id="OGD23544.1"/>
    </source>
</evidence>
<dbReference type="AlphaFoldDB" id="A0A1F5AZB0"/>
<accession>A0A1F5AZB0</accession>
<dbReference type="GO" id="GO:0000725">
    <property type="term" value="P:recombinational repair"/>
    <property type="evidence" value="ECO:0007669"/>
    <property type="project" value="TreeGrafter"/>
</dbReference>
<gene>
    <name evidence="14" type="ORF">A2Z10_00640</name>
</gene>
<evidence type="ECO:0000256" key="9">
    <source>
        <dbReference type="ARBA" id="ARBA00034808"/>
    </source>
</evidence>
<dbReference type="PROSITE" id="PS51217">
    <property type="entry name" value="UVRD_HELICASE_CTER"/>
    <property type="match status" value="1"/>
</dbReference>
<comment type="caution">
    <text evidence="14">The sequence shown here is derived from an EMBL/GenBank/DDBJ whole genome shotgun (WGS) entry which is preliminary data.</text>
</comment>
<dbReference type="Proteomes" id="UP000176639">
    <property type="component" value="Unassembled WGS sequence"/>
</dbReference>